<dbReference type="InterPro" id="IPR050936">
    <property type="entry name" value="AP-1-like"/>
</dbReference>
<feature type="compositionally biased region" description="Basic and acidic residues" evidence="4">
    <location>
        <begin position="285"/>
        <end position="325"/>
    </location>
</feature>
<dbReference type="CDD" id="cd14688">
    <property type="entry name" value="bZIP_YAP"/>
    <property type="match status" value="1"/>
</dbReference>
<dbReference type="InterPro" id="IPR046347">
    <property type="entry name" value="bZIP_sf"/>
</dbReference>
<feature type="region of interest" description="Disordered" evidence="4">
    <location>
        <begin position="630"/>
        <end position="677"/>
    </location>
</feature>
<feature type="compositionally biased region" description="Low complexity" evidence="4">
    <location>
        <begin position="394"/>
        <end position="407"/>
    </location>
</feature>
<dbReference type="GO" id="GO:0005737">
    <property type="term" value="C:cytoplasm"/>
    <property type="evidence" value="ECO:0007669"/>
    <property type="project" value="UniProtKB-SubCell"/>
</dbReference>
<keyword evidence="3" id="KW-0539">Nucleus</keyword>
<feature type="compositionally biased region" description="Basic residues" evidence="4">
    <location>
        <begin position="265"/>
        <end position="278"/>
    </location>
</feature>
<comment type="caution">
    <text evidence="6">The sequence shown here is derived from an EMBL/GenBank/DDBJ whole genome shotgun (WGS) entry which is preliminary data.</text>
</comment>
<dbReference type="SUPFAM" id="SSF111430">
    <property type="entry name" value="YAP1 redox domain"/>
    <property type="match status" value="1"/>
</dbReference>
<feature type="domain" description="BZIP" evidence="5">
    <location>
        <begin position="286"/>
        <end position="349"/>
    </location>
</feature>
<dbReference type="InterPro" id="IPR004827">
    <property type="entry name" value="bZIP"/>
</dbReference>
<evidence type="ECO:0000256" key="1">
    <source>
        <dbReference type="ARBA" id="ARBA00004123"/>
    </source>
</evidence>
<dbReference type="OrthoDB" id="2593073at2759"/>
<evidence type="ECO:0000259" key="5">
    <source>
        <dbReference type="PROSITE" id="PS50217"/>
    </source>
</evidence>
<dbReference type="GO" id="GO:0090575">
    <property type="term" value="C:RNA polymerase II transcription regulator complex"/>
    <property type="evidence" value="ECO:0007669"/>
    <property type="project" value="TreeGrafter"/>
</dbReference>
<organism evidence="6 7">
    <name type="scientific">Sanghuangporus baumii</name>
    <name type="common">Phellinus baumii</name>
    <dbReference type="NCBI Taxonomy" id="108892"/>
    <lineage>
        <taxon>Eukaryota</taxon>
        <taxon>Fungi</taxon>
        <taxon>Dikarya</taxon>
        <taxon>Basidiomycota</taxon>
        <taxon>Agaricomycotina</taxon>
        <taxon>Agaricomycetes</taxon>
        <taxon>Hymenochaetales</taxon>
        <taxon>Hymenochaetaceae</taxon>
        <taxon>Sanghuangporus</taxon>
    </lineage>
</organism>
<feature type="compositionally biased region" description="Low complexity" evidence="4">
    <location>
        <begin position="581"/>
        <end position="608"/>
    </location>
</feature>
<dbReference type="GO" id="GO:0033554">
    <property type="term" value="P:cellular response to stress"/>
    <property type="evidence" value="ECO:0007669"/>
    <property type="project" value="UniProtKB-ARBA"/>
</dbReference>
<dbReference type="Pfam" id="PF00170">
    <property type="entry name" value="bZIP_1"/>
    <property type="match status" value="1"/>
</dbReference>
<feature type="region of interest" description="Disordered" evidence="4">
    <location>
        <begin position="172"/>
        <end position="329"/>
    </location>
</feature>
<dbReference type="PROSITE" id="PS50217">
    <property type="entry name" value="BZIP"/>
    <property type="match status" value="1"/>
</dbReference>
<dbReference type="InterPro" id="IPR023167">
    <property type="entry name" value="Yap1_redox_dom_sf"/>
</dbReference>
<dbReference type="GO" id="GO:0000976">
    <property type="term" value="F:transcription cis-regulatory region binding"/>
    <property type="evidence" value="ECO:0007669"/>
    <property type="project" value="InterPro"/>
</dbReference>
<dbReference type="Gene3D" id="1.20.5.170">
    <property type="match status" value="1"/>
</dbReference>
<dbReference type="SMR" id="A0A9Q5I040"/>
<protein>
    <recommendedName>
        <fullName evidence="5">BZIP domain-containing protein</fullName>
    </recommendedName>
</protein>
<feature type="compositionally biased region" description="Low complexity" evidence="4">
    <location>
        <begin position="197"/>
        <end position="215"/>
    </location>
</feature>
<evidence type="ECO:0000313" key="7">
    <source>
        <dbReference type="Proteomes" id="UP000757232"/>
    </source>
</evidence>
<dbReference type="PANTHER" id="PTHR40621">
    <property type="entry name" value="TRANSCRIPTION FACTOR KAPC-RELATED"/>
    <property type="match status" value="1"/>
</dbReference>
<dbReference type="EMBL" id="LNZH02000161">
    <property type="protein sequence ID" value="OCB89232.1"/>
    <property type="molecule type" value="Genomic_DNA"/>
</dbReference>
<dbReference type="Proteomes" id="UP000757232">
    <property type="component" value="Unassembled WGS sequence"/>
</dbReference>
<sequence length="774" mass="84301">MIDPREEGAVRVSLDRPSTCTHQHRLSPSHSRRPTSIFFSTSTLFLSLLSFQGFRSRHERSREQTEKPTPNLLTEQGWEKDLRQFLSLLNRPRRQQQQFSSGAVLLTHTHNVTPQSVPVQSTSLCDSPVDVMDNLSAAPLWDLSLPPSLPALADEEFIALLQKQFGVNNGGFPATALDDDKEVQPPATNINPQNLTRIPIPRPADSPSSDDSSPSPNEPGTSRSRRQSGVFDMGNETPDDDPTLKRKADEEDLDNEPSPKTQHTSTHKKSSSTSRRKSTGNPSADESRLLKRKEQNRAAQRAFRERKEKHVKDLEDKVASLEEKNATTLQENENLREVVSRLQSENMRLRQSSFTFSVPHSTSEASTSQTKEAGPSRVGSSDVQQHDAPMNLFSSTPSTTTSSTTSTHDSPESLYANENNDGQLPFLGQNVFSFNNSGQQQTATSDAMNLDLGFGPVLAQTPYTTIASNPLFMSFREPDMFDAFAPQSQNQNGNHGHNHSGVSQNGQSFDFSQNLFPGWPDVLMNGVAPNSMQAFDLTNSLDELFGAYNNNNGSGAGLDYSINAAKTSPSDSLSPVSHQKSTAGASSSGSSSSPSSSDSSPSATGSPDVSCRGTEKKTCSKQDIAQAIAQDAGSVFAPPNNSKSSSTPRSEDSRDGESCDEFPPCKGLQLPKTQRSDKNVEVMNAWRKIRQDPKFQDADINQLCSEFASKARCDGCHVVIEPTGMQEILESVQQQKRAKQQSRLFSASDAFATGLAGVTAIGSQVNSLTNPLNK</sequence>
<feature type="region of interest" description="Disordered" evidence="4">
    <location>
        <begin position="566"/>
        <end position="617"/>
    </location>
</feature>
<feature type="compositionally biased region" description="Polar residues" evidence="4">
    <location>
        <begin position="186"/>
        <end position="196"/>
    </location>
</feature>
<feature type="compositionally biased region" description="Polar residues" evidence="4">
    <location>
        <begin position="639"/>
        <end position="648"/>
    </location>
</feature>
<gene>
    <name evidence="6" type="ORF">A7U60_g3599</name>
</gene>
<feature type="compositionally biased region" description="Polar residues" evidence="4">
    <location>
        <begin position="566"/>
        <end position="580"/>
    </location>
</feature>
<dbReference type="Gene3D" id="1.10.238.100">
    <property type="entry name" value="YAP1 redox domain. Chain B"/>
    <property type="match status" value="1"/>
</dbReference>
<comment type="subcellular location">
    <subcellularLocation>
        <location evidence="2">Cytoplasm</location>
    </subcellularLocation>
    <subcellularLocation>
        <location evidence="1">Nucleus</location>
    </subcellularLocation>
</comment>
<evidence type="ECO:0000313" key="6">
    <source>
        <dbReference type="EMBL" id="OCB89232.1"/>
    </source>
</evidence>
<accession>A0A9Q5I040</accession>
<dbReference type="SMART" id="SM00338">
    <property type="entry name" value="BRLZ"/>
    <property type="match status" value="1"/>
</dbReference>
<proteinExistence type="predicted"/>
<name>A0A9Q5I040_SANBA</name>
<dbReference type="InterPro" id="IPR013910">
    <property type="entry name" value="TF_PAP1"/>
</dbReference>
<feature type="compositionally biased region" description="Polar residues" evidence="4">
    <location>
        <begin position="353"/>
        <end position="371"/>
    </location>
</feature>
<keyword evidence="7" id="KW-1185">Reference proteome</keyword>
<reference evidence="6" key="1">
    <citation type="submission" date="2016-06" db="EMBL/GenBank/DDBJ databases">
        <title>Draft Genome sequence of the fungus Inonotus baumii.</title>
        <authorList>
            <person name="Zhu H."/>
            <person name="Lin W."/>
        </authorList>
    </citation>
    <scope>NUCLEOTIDE SEQUENCE</scope>
    <source>
        <strain evidence="6">821</strain>
    </source>
</reference>
<evidence type="ECO:0000256" key="2">
    <source>
        <dbReference type="ARBA" id="ARBA00004496"/>
    </source>
</evidence>
<dbReference type="Pfam" id="PF08601">
    <property type="entry name" value="PAP1"/>
    <property type="match status" value="1"/>
</dbReference>
<dbReference type="SUPFAM" id="SSF57959">
    <property type="entry name" value="Leucine zipper domain"/>
    <property type="match status" value="1"/>
</dbReference>
<dbReference type="PANTHER" id="PTHR40621:SF6">
    <property type="entry name" value="AP-1-LIKE TRANSCRIPTION FACTOR YAP1-RELATED"/>
    <property type="match status" value="1"/>
</dbReference>
<dbReference type="PROSITE" id="PS00036">
    <property type="entry name" value="BZIP_BASIC"/>
    <property type="match status" value="1"/>
</dbReference>
<evidence type="ECO:0000256" key="3">
    <source>
        <dbReference type="ARBA" id="ARBA00023242"/>
    </source>
</evidence>
<dbReference type="AlphaFoldDB" id="A0A9Q5I040"/>
<evidence type="ECO:0000256" key="4">
    <source>
        <dbReference type="SAM" id="MobiDB-lite"/>
    </source>
</evidence>
<dbReference type="GO" id="GO:0001228">
    <property type="term" value="F:DNA-binding transcription activator activity, RNA polymerase II-specific"/>
    <property type="evidence" value="ECO:0007669"/>
    <property type="project" value="TreeGrafter"/>
</dbReference>
<feature type="region of interest" description="Disordered" evidence="4">
    <location>
        <begin position="353"/>
        <end position="422"/>
    </location>
</feature>